<evidence type="ECO:0000256" key="6">
    <source>
        <dbReference type="ARBA" id="ARBA00023136"/>
    </source>
</evidence>
<reference evidence="9 10" key="1">
    <citation type="submission" date="2019-10" db="EMBL/GenBank/DDBJ databases">
        <title>Rubrobacter sp nov SCSIO 52090 isolated from a deep-sea sediment in the South China Sea.</title>
        <authorList>
            <person name="Chen R.W."/>
        </authorList>
    </citation>
    <scope>NUCLEOTIDE SEQUENCE [LARGE SCALE GENOMIC DNA]</scope>
    <source>
        <strain evidence="9 10">SCSIO 52909</strain>
    </source>
</reference>
<dbReference type="Pfam" id="PF07690">
    <property type="entry name" value="MFS_1"/>
    <property type="match status" value="1"/>
</dbReference>
<keyword evidence="6 7" id="KW-0472">Membrane</keyword>
<feature type="transmembrane region" description="Helical" evidence="7">
    <location>
        <begin position="275"/>
        <end position="295"/>
    </location>
</feature>
<dbReference type="KEGG" id="rub:GBA63_10620"/>
<organism evidence="9 10">
    <name type="scientific">Rubrobacter tropicus</name>
    <dbReference type="NCBI Taxonomy" id="2653851"/>
    <lineage>
        <taxon>Bacteria</taxon>
        <taxon>Bacillati</taxon>
        <taxon>Actinomycetota</taxon>
        <taxon>Rubrobacteria</taxon>
        <taxon>Rubrobacterales</taxon>
        <taxon>Rubrobacteraceae</taxon>
        <taxon>Rubrobacter</taxon>
    </lineage>
</organism>
<evidence type="ECO:0000256" key="2">
    <source>
        <dbReference type="ARBA" id="ARBA00008432"/>
    </source>
</evidence>
<feature type="transmembrane region" description="Helical" evidence="7">
    <location>
        <begin position="301"/>
        <end position="323"/>
    </location>
</feature>
<keyword evidence="3 7" id="KW-0812">Transmembrane</keyword>
<evidence type="ECO:0000256" key="4">
    <source>
        <dbReference type="ARBA" id="ARBA00022989"/>
    </source>
</evidence>
<dbReference type="GO" id="GO:0015112">
    <property type="term" value="F:nitrate transmembrane transporter activity"/>
    <property type="evidence" value="ECO:0007669"/>
    <property type="project" value="InterPro"/>
</dbReference>
<evidence type="ECO:0000256" key="7">
    <source>
        <dbReference type="SAM" id="Phobius"/>
    </source>
</evidence>
<keyword evidence="5" id="KW-0534">Nitrate assimilation</keyword>
<comment type="similarity">
    <text evidence="2">Belongs to the major facilitator superfamily. Nitrate/nitrite porter (TC 2.A.1.8) family.</text>
</comment>
<evidence type="ECO:0000256" key="5">
    <source>
        <dbReference type="ARBA" id="ARBA00023063"/>
    </source>
</evidence>
<evidence type="ECO:0000313" key="9">
    <source>
        <dbReference type="EMBL" id="QIN83054.1"/>
    </source>
</evidence>
<protein>
    <submittedName>
        <fullName evidence="9">MFS transporter</fullName>
    </submittedName>
</protein>
<dbReference type="PANTHER" id="PTHR23515">
    <property type="entry name" value="HIGH-AFFINITY NITRATE TRANSPORTER 2.3"/>
    <property type="match status" value="1"/>
</dbReference>
<dbReference type="SUPFAM" id="SSF103473">
    <property type="entry name" value="MFS general substrate transporter"/>
    <property type="match status" value="1"/>
</dbReference>
<feature type="transmembrane region" description="Helical" evidence="7">
    <location>
        <begin position="365"/>
        <end position="387"/>
    </location>
</feature>
<evidence type="ECO:0000313" key="10">
    <source>
        <dbReference type="Proteomes" id="UP000501452"/>
    </source>
</evidence>
<dbReference type="PROSITE" id="PS50850">
    <property type="entry name" value="MFS"/>
    <property type="match status" value="1"/>
</dbReference>
<comment type="subcellular location">
    <subcellularLocation>
        <location evidence="1">Cell membrane</location>
        <topology evidence="1">Multi-pass membrane protein</topology>
    </subcellularLocation>
</comment>
<keyword evidence="10" id="KW-1185">Reference proteome</keyword>
<dbReference type="InterPro" id="IPR020846">
    <property type="entry name" value="MFS_dom"/>
</dbReference>
<feature type="transmembrane region" description="Helical" evidence="7">
    <location>
        <begin position="169"/>
        <end position="188"/>
    </location>
</feature>
<feature type="transmembrane region" description="Helical" evidence="7">
    <location>
        <begin position="82"/>
        <end position="101"/>
    </location>
</feature>
<evidence type="ECO:0000256" key="3">
    <source>
        <dbReference type="ARBA" id="ARBA00022692"/>
    </source>
</evidence>
<dbReference type="InterPro" id="IPR044772">
    <property type="entry name" value="NO3_transporter"/>
</dbReference>
<dbReference type="GO" id="GO:0005886">
    <property type="term" value="C:plasma membrane"/>
    <property type="evidence" value="ECO:0007669"/>
    <property type="project" value="UniProtKB-SubCell"/>
</dbReference>
<dbReference type="GO" id="GO:0042128">
    <property type="term" value="P:nitrate assimilation"/>
    <property type="evidence" value="ECO:0007669"/>
    <property type="project" value="UniProtKB-KW"/>
</dbReference>
<gene>
    <name evidence="9" type="ORF">GBA63_10620</name>
</gene>
<feature type="transmembrane region" description="Helical" evidence="7">
    <location>
        <begin position="49"/>
        <end position="70"/>
    </location>
</feature>
<dbReference type="InterPro" id="IPR011701">
    <property type="entry name" value="MFS"/>
</dbReference>
<evidence type="ECO:0000256" key="1">
    <source>
        <dbReference type="ARBA" id="ARBA00004651"/>
    </source>
</evidence>
<feature type="transmembrane region" description="Helical" evidence="7">
    <location>
        <begin position="141"/>
        <end position="163"/>
    </location>
</feature>
<accession>A0A6G8Q989</accession>
<evidence type="ECO:0000259" key="8">
    <source>
        <dbReference type="PROSITE" id="PS50850"/>
    </source>
</evidence>
<feature type="domain" description="Major facilitator superfamily (MFS) profile" evidence="8">
    <location>
        <begin position="17"/>
        <end position="392"/>
    </location>
</feature>
<dbReference type="InterPro" id="IPR036259">
    <property type="entry name" value="MFS_trans_sf"/>
</dbReference>
<name>A0A6G8Q989_9ACTN</name>
<dbReference type="Gene3D" id="1.20.1250.20">
    <property type="entry name" value="MFS general substrate transporter like domains"/>
    <property type="match status" value="2"/>
</dbReference>
<proteinExistence type="inferred from homology"/>
<dbReference type="RefSeq" id="WP_166175975.1">
    <property type="nucleotide sequence ID" value="NZ_CP045119.1"/>
</dbReference>
<sequence length="404" mass="41988">MSAGSSAGRPQAGAYRALVLATLAFALCFSVWGLIAPLAPQFQELYRLSSFQISVVIATPVILGSLFRIPLGLITDRFGGRIVFSALMLVLIVPVVFIGLLGALSGFALLGFFLGLAGASFAVGVPFVNKWFPPHMQGLALGVYGMGNIGTAIAAYTAPAIAAFYGWRLAFWVFVVPLVAMAVIFYALGRDAPSTGPRPSVTAGISLFRQEVMPWVLSLFYFLTFGGFVALGIYLPKLLVDLFGFTQTGAGLRAAGFVVLATLSRPIGGWLADRVGGGGTLMLVFAGLPVTAIILSFEPGIFLFTIGALASAVLFGLGNGAVFKLVAEYYPGKTGAVTGVVGAAGGLGGFFPPLVLGIVRDATGAYTLGFIFLAIFAIGCLIVNAMFVRKRPSGAGAATEGRVR</sequence>
<dbReference type="Proteomes" id="UP000501452">
    <property type="component" value="Chromosome"/>
</dbReference>
<keyword evidence="4 7" id="KW-1133">Transmembrane helix</keyword>
<feature type="transmembrane region" description="Helical" evidence="7">
    <location>
        <begin position="215"/>
        <end position="236"/>
    </location>
</feature>
<dbReference type="EMBL" id="CP045119">
    <property type="protein sequence ID" value="QIN83054.1"/>
    <property type="molecule type" value="Genomic_DNA"/>
</dbReference>
<dbReference type="AlphaFoldDB" id="A0A6G8Q989"/>
<feature type="transmembrane region" description="Helical" evidence="7">
    <location>
        <begin position="242"/>
        <end position="263"/>
    </location>
</feature>
<feature type="transmembrane region" description="Helical" evidence="7">
    <location>
        <begin position="107"/>
        <end position="129"/>
    </location>
</feature>
<feature type="transmembrane region" description="Helical" evidence="7">
    <location>
        <begin position="335"/>
        <end position="359"/>
    </location>
</feature>